<evidence type="ECO:0000313" key="2">
    <source>
        <dbReference type="Proteomes" id="UP001152321"/>
    </source>
</evidence>
<protein>
    <recommendedName>
        <fullName evidence="3">GHMP kinase N-terminal domain-containing protein</fullName>
    </recommendedName>
</protein>
<evidence type="ECO:0008006" key="3">
    <source>
        <dbReference type="Google" id="ProtNLM"/>
    </source>
</evidence>
<dbReference type="InterPro" id="IPR020568">
    <property type="entry name" value="Ribosomal_Su5_D2-typ_SF"/>
</dbReference>
<dbReference type="RefSeq" id="WP_277578879.1">
    <property type="nucleotide sequence ID" value="NZ_JANRMI010000004.1"/>
</dbReference>
<organism evidence="1 2">
    <name type="scientific">Bdellovibrio svalbardensis</name>
    <dbReference type="NCBI Taxonomy" id="2972972"/>
    <lineage>
        <taxon>Bacteria</taxon>
        <taxon>Pseudomonadati</taxon>
        <taxon>Bdellovibrionota</taxon>
        <taxon>Bdellovibrionia</taxon>
        <taxon>Bdellovibrionales</taxon>
        <taxon>Pseudobdellovibrionaceae</taxon>
        <taxon>Bdellovibrio</taxon>
    </lineage>
</organism>
<proteinExistence type="predicted"/>
<gene>
    <name evidence="1" type="ORF">NWE73_13570</name>
</gene>
<keyword evidence="2" id="KW-1185">Reference proteome</keyword>
<accession>A0ABT6DKL1</accession>
<comment type="caution">
    <text evidence="1">The sequence shown here is derived from an EMBL/GenBank/DDBJ whole genome shotgun (WGS) entry which is preliminary data.</text>
</comment>
<sequence>MALVFSIPGKTFLLGEYLALHGGPTLVALTQPNFELIAHKGSGSLGTIHSDSPAGKFISTYPDYFRQFDLEFKDPYQGKGGFGASTAQFLGVYSLWLYKEAHHQDMHKLVDLRHLLEAYNKVAWNGQGFPPSGADLVGQVKGSLTFFEKKKGLVSVASWPFADLEFYLIHTGNKLATHEHLRALGDFDSSGLEKSFAIAKSSFETHQSEMFVEAVNLYAMNLQALGFTCEPTLKLLADIRKHSGIKAIKGCGALGVDVLFAVVAKEQSQELKNYCQKNGLSIVASHHQISSGEQVSVKENL</sequence>
<dbReference type="EMBL" id="JANRMI010000004">
    <property type="protein sequence ID" value="MDG0817405.1"/>
    <property type="molecule type" value="Genomic_DNA"/>
</dbReference>
<dbReference type="Proteomes" id="UP001152321">
    <property type="component" value="Unassembled WGS sequence"/>
</dbReference>
<reference evidence="1" key="1">
    <citation type="submission" date="2022-08" db="EMBL/GenBank/DDBJ databases">
        <title>Novel Bdellovibrio Species Isolated from Svalbard: Designation Bdellovibrio svalbardensis.</title>
        <authorList>
            <person name="Mitchell R.J."/>
            <person name="Choi S.Y."/>
        </authorList>
    </citation>
    <scope>NUCLEOTIDE SEQUENCE</scope>
    <source>
        <strain evidence="1">PAP01</strain>
    </source>
</reference>
<name>A0ABT6DKL1_9BACT</name>
<evidence type="ECO:0000313" key="1">
    <source>
        <dbReference type="EMBL" id="MDG0817405.1"/>
    </source>
</evidence>
<dbReference type="SUPFAM" id="SSF54211">
    <property type="entry name" value="Ribosomal protein S5 domain 2-like"/>
    <property type="match status" value="1"/>
</dbReference>